<accession>A0A7Z7BEI0</accession>
<dbReference type="EMBL" id="FNDI01000030">
    <property type="protein sequence ID" value="SDJ03041.1"/>
    <property type="molecule type" value="Genomic_DNA"/>
</dbReference>
<proteinExistence type="predicted"/>
<evidence type="ECO:0000313" key="2">
    <source>
        <dbReference type="Proteomes" id="UP000198900"/>
    </source>
</evidence>
<protein>
    <submittedName>
        <fullName evidence="1">Uncharacterized protein</fullName>
    </submittedName>
</protein>
<keyword evidence="2" id="KW-1185">Reference proteome</keyword>
<comment type="caution">
    <text evidence="1">The sequence shown here is derived from an EMBL/GenBank/DDBJ whole genome shotgun (WGS) entry which is preliminary data.</text>
</comment>
<organism evidence="1 2">
    <name type="scientific">Paraburkholderia steynii</name>
    <dbReference type="NCBI Taxonomy" id="1245441"/>
    <lineage>
        <taxon>Bacteria</taxon>
        <taxon>Pseudomonadati</taxon>
        <taxon>Pseudomonadota</taxon>
        <taxon>Betaproteobacteria</taxon>
        <taxon>Burkholderiales</taxon>
        <taxon>Burkholderiaceae</taxon>
        <taxon>Paraburkholderia</taxon>
    </lineage>
</organism>
<evidence type="ECO:0000313" key="1">
    <source>
        <dbReference type="EMBL" id="SDJ03041.1"/>
    </source>
</evidence>
<dbReference type="Proteomes" id="UP000198900">
    <property type="component" value="Unassembled WGS sequence"/>
</dbReference>
<sequence length="92" mass="10533">MSHHLAFSRSQTCHPRLNVCLLPTPLEICHCTVKCAIYSLKQNFLNDWLGHKVKGASFHCIHACIDITVSSNEDDWKFHVQSTLNFEPAQIR</sequence>
<name>A0A7Z7BEI0_9BURK</name>
<reference evidence="1" key="1">
    <citation type="submission" date="2016-10" db="EMBL/GenBank/DDBJ databases">
        <authorList>
            <person name="Varghese N."/>
            <person name="Submissions S."/>
        </authorList>
    </citation>
    <scope>NUCLEOTIDE SEQUENCE [LARGE SCALE GENOMIC DNA]</scope>
    <source>
        <strain evidence="1">YR281</strain>
    </source>
</reference>
<gene>
    <name evidence="1" type="ORF">SAMN04487926_13082</name>
</gene>
<dbReference type="AlphaFoldDB" id="A0A7Z7BEI0"/>